<sequence length="311" mass="34250">MKRIIIISAIIISAITTSSIAQNTYEFLKLDMSARAASLGGSFVANNDDPDVIFYNPAGISMLEKNPVSFSFVKHLMDINLASVSFSTEIEELGRFGAAVRYINYGTFDEADEFGNRTGEFGAGELALIVGYANLLDANFYYGVNAKFIYSGIADRSSNAIAADIGLHYSIPEQFINIGFSVLNLGTQISSYYSLKEELPLDIVIGVSKKLEKIPVRVSLDFHRLNQDRENFTQRFKAFTIGTEINLSKVLTLRLGYDNERRSDLKIGTTAGIAGFNIGLGAKISEYYFNYGYSSLGLVGELHRISISTSF</sequence>
<dbReference type="NCBIfam" id="NF033709">
    <property type="entry name" value="PorV_fam"/>
    <property type="match status" value="1"/>
</dbReference>
<evidence type="ECO:0000256" key="2">
    <source>
        <dbReference type="SAM" id="SignalP"/>
    </source>
</evidence>
<accession>A0A832G5W3</accession>
<dbReference type="SUPFAM" id="SSF56935">
    <property type="entry name" value="Porins"/>
    <property type="match status" value="1"/>
</dbReference>
<gene>
    <name evidence="3" type="primary">porQ</name>
    <name evidence="3" type="ORF">ENS56_00250</name>
</gene>
<proteinExistence type="inferred from homology"/>
<dbReference type="Pfam" id="PF03687">
    <property type="entry name" value="UPF0164"/>
    <property type="match status" value="1"/>
</dbReference>
<dbReference type="AlphaFoldDB" id="A0A832G5W3"/>
<name>A0A832G5W3_9BACT</name>
<protein>
    <submittedName>
        <fullName evidence="3">Type IX secretion system protein PorQ</fullName>
    </submittedName>
</protein>
<comment type="similarity">
    <text evidence="1">Belongs to the UPF0164 family.</text>
</comment>
<reference evidence="3" key="1">
    <citation type="journal article" date="2020" name="mSystems">
        <title>Genome- and Community-Level Interaction Insights into Carbon Utilization and Element Cycling Functions of Hydrothermarchaeota in Hydrothermal Sediment.</title>
        <authorList>
            <person name="Zhou Z."/>
            <person name="Liu Y."/>
            <person name="Xu W."/>
            <person name="Pan J."/>
            <person name="Luo Z.H."/>
            <person name="Li M."/>
        </authorList>
    </citation>
    <scope>NUCLEOTIDE SEQUENCE [LARGE SCALE GENOMIC DNA]</scope>
    <source>
        <strain evidence="3">SpSt-500</strain>
    </source>
</reference>
<feature type="signal peptide" evidence="2">
    <location>
        <begin position="1"/>
        <end position="21"/>
    </location>
</feature>
<dbReference type="Gene3D" id="2.40.160.60">
    <property type="entry name" value="Outer membrane protein transport protein (OMPP1/FadL/TodX)"/>
    <property type="match status" value="1"/>
</dbReference>
<organism evidence="3">
    <name type="scientific">Ignavibacterium album</name>
    <dbReference type="NCBI Taxonomy" id="591197"/>
    <lineage>
        <taxon>Bacteria</taxon>
        <taxon>Pseudomonadati</taxon>
        <taxon>Ignavibacteriota</taxon>
        <taxon>Ignavibacteria</taxon>
        <taxon>Ignavibacteriales</taxon>
        <taxon>Ignavibacteriaceae</taxon>
        <taxon>Ignavibacterium</taxon>
    </lineage>
</organism>
<comment type="caution">
    <text evidence="3">The sequence shown here is derived from an EMBL/GenBank/DDBJ whole genome shotgun (WGS) entry which is preliminary data.</text>
</comment>
<feature type="chain" id="PRO_5032765124" evidence="2">
    <location>
        <begin position="22"/>
        <end position="311"/>
    </location>
</feature>
<keyword evidence="2" id="KW-0732">Signal</keyword>
<dbReference type="InterPro" id="IPR005362">
    <property type="entry name" value="UPF0164"/>
</dbReference>
<dbReference type="EMBL" id="DSVI01000001">
    <property type="protein sequence ID" value="HGT46451.1"/>
    <property type="molecule type" value="Genomic_DNA"/>
</dbReference>
<evidence type="ECO:0000256" key="1">
    <source>
        <dbReference type="ARBA" id="ARBA00005846"/>
    </source>
</evidence>
<dbReference type="NCBIfam" id="NF033711">
    <property type="entry name" value="T9SS_PorQ"/>
    <property type="match status" value="1"/>
</dbReference>
<evidence type="ECO:0000313" key="3">
    <source>
        <dbReference type="EMBL" id="HGT46451.1"/>
    </source>
</evidence>